<evidence type="ECO:0000313" key="3">
    <source>
        <dbReference type="EMBL" id="PWJ77516.1"/>
    </source>
</evidence>
<dbReference type="InterPro" id="IPR009015">
    <property type="entry name" value="Fucose_isomerase_N/cen_sf"/>
</dbReference>
<organism evidence="3 4">
    <name type="scientific">Murimonas intestini</name>
    <dbReference type="NCBI Taxonomy" id="1337051"/>
    <lineage>
        <taxon>Bacteria</taxon>
        <taxon>Bacillati</taxon>
        <taxon>Bacillota</taxon>
        <taxon>Clostridia</taxon>
        <taxon>Lachnospirales</taxon>
        <taxon>Lachnospiraceae</taxon>
        <taxon>Murimonas</taxon>
    </lineage>
</organism>
<dbReference type="GO" id="GO:0005737">
    <property type="term" value="C:cytoplasm"/>
    <property type="evidence" value="ECO:0007669"/>
    <property type="project" value="InterPro"/>
</dbReference>
<name>A0AB73T7E0_9FIRM</name>
<dbReference type="GO" id="GO:0005996">
    <property type="term" value="P:monosaccharide metabolic process"/>
    <property type="evidence" value="ECO:0007669"/>
    <property type="project" value="InterPro"/>
</dbReference>
<keyword evidence="1" id="KW-0413">Isomerase</keyword>
<comment type="caution">
    <text evidence="3">The sequence shown here is derived from an EMBL/GenBank/DDBJ whole genome shotgun (WGS) entry which is preliminary data.</text>
</comment>
<gene>
    <name evidence="3" type="ORF">C7383_103362</name>
</gene>
<dbReference type="SUPFAM" id="SSF53743">
    <property type="entry name" value="FucI/AraA N-terminal and middle domains"/>
    <property type="match status" value="1"/>
</dbReference>
<protein>
    <submittedName>
        <fullName evidence="3">L-fucose isomerase-like protein</fullName>
    </submittedName>
</protein>
<sequence length="464" mass="51988">MFGDYKIVLGVAPTRRDVFPPREFALKTKAAAMKRVYEILGDIPDLEVVTIEDLVPDGLLMDIADIPKIVDRFQSCHVDALFVPHVNFGQEEAVAKLAKALNKPVLLWGPRDEVPPEDFSTRQSDTQCGLFVSGKALKRHKIPFTYIENCWLDDPSLPGQIEDFIRTVSVVKKFRGMRIGQVSVRPRQFLSTRINENQLLEKFQVDVVALTAAEVLDEIEAVLKEKDEEFNKVRKDICDNTDHTGNREEELDNITALECAYLRLGRKYNLDAIAADCWSTYPKHLGIVPCFANGDTTEKGLPVACECDVHGALTTALLFAAARGEGTAFLADLTIRHPFNDNGELLWHCGPFPKSLAKDGVTPKLVECQGRYELKGGPLTVARFDDDEGNYQLFIDNAKGVDGPPTGGNYLWMETDNWPAWERKLVCGPYIHHIGVIHGDYARILREAVKYMNGVMPDRASRED</sequence>
<accession>A0AB73T7E0</accession>
<dbReference type="GO" id="GO:0016861">
    <property type="term" value="F:intramolecular oxidoreductase activity, interconverting aldoses and ketoses"/>
    <property type="evidence" value="ECO:0007669"/>
    <property type="project" value="InterPro"/>
</dbReference>
<keyword evidence="4" id="KW-1185">Reference proteome</keyword>
<evidence type="ECO:0000256" key="1">
    <source>
        <dbReference type="ARBA" id="ARBA00023235"/>
    </source>
</evidence>
<reference evidence="3 4" key="1">
    <citation type="submission" date="2018-05" db="EMBL/GenBank/DDBJ databases">
        <authorList>
            <person name="Goeker M."/>
            <person name="Huntemann M."/>
            <person name="Clum A."/>
            <person name="Pillay M."/>
            <person name="Palaniappan K."/>
            <person name="Varghese N."/>
            <person name="Mikhailova N."/>
            <person name="Stamatis D."/>
            <person name="Reddy T."/>
            <person name="Daum C."/>
            <person name="Shapiro N."/>
            <person name="Ivanova N."/>
            <person name="Kyrpides N."/>
            <person name="Woyke T."/>
        </authorList>
    </citation>
    <scope>NUCLEOTIDE SEQUENCE [LARGE SCALE GENOMIC DNA]</scope>
    <source>
        <strain evidence="3 4">DSM 26524</strain>
    </source>
</reference>
<dbReference type="RefSeq" id="WP_257497675.1">
    <property type="nucleotide sequence ID" value="NZ_JANKBI010000002.1"/>
</dbReference>
<proteinExistence type="predicted"/>
<dbReference type="PANTHER" id="PTHR36120">
    <property type="entry name" value="FUCOSE ISOMERASE"/>
    <property type="match status" value="1"/>
</dbReference>
<evidence type="ECO:0000256" key="2">
    <source>
        <dbReference type="ARBA" id="ARBA00023277"/>
    </source>
</evidence>
<dbReference type="PANTHER" id="PTHR36120:SF1">
    <property type="entry name" value="L-FUCOSE ISOMERASE C-TERMINAL DOMAIN-CONTAINING PROTEIN"/>
    <property type="match status" value="1"/>
</dbReference>
<dbReference type="AlphaFoldDB" id="A0AB73T7E0"/>
<dbReference type="Proteomes" id="UP000245412">
    <property type="component" value="Unassembled WGS sequence"/>
</dbReference>
<dbReference type="EMBL" id="QGGY01000003">
    <property type="protein sequence ID" value="PWJ77516.1"/>
    <property type="molecule type" value="Genomic_DNA"/>
</dbReference>
<keyword evidence="2" id="KW-0119">Carbohydrate metabolism</keyword>
<evidence type="ECO:0000313" key="4">
    <source>
        <dbReference type="Proteomes" id="UP000245412"/>
    </source>
</evidence>